<dbReference type="EnsemblPlants" id="TuG1812G0500002828.01.T02">
    <property type="protein sequence ID" value="TuG1812G0500002828.01.T02"/>
    <property type="gene ID" value="TuG1812G0500002828.01"/>
</dbReference>
<accession>A0A8R7QG12</accession>
<organism evidence="2 3">
    <name type="scientific">Triticum urartu</name>
    <name type="common">Red wild einkorn</name>
    <name type="synonym">Crithodium urartu</name>
    <dbReference type="NCBI Taxonomy" id="4572"/>
    <lineage>
        <taxon>Eukaryota</taxon>
        <taxon>Viridiplantae</taxon>
        <taxon>Streptophyta</taxon>
        <taxon>Embryophyta</taxon>
        <taxon>Tracheophyta</taxon>
        <taxon>Spermatophyta</taxon>
        <taxon>Magnoliopsida</taxon>
        <taxon>Liliopsida</taxon>
        <taxon>Poales</taxon>
        <taxon>Poaceae</taxon>
        <taxon>BOP clade</taxon>
        <taxon>Pooideae</taxon>
        <taxon>Triticodae</taxon>
        <taxon>Triticeae</taxon>
        <taxon>Triticinae</taxon>
        <taxon>Triticum</taxon>
    </lineage>
</organism>
<evidence type="ECO:0000256" key="1">
    <source>
        <dbReference type="SAM" id="MobiDB-lite"/>
    </source>
</evidence>
<dbReference type="Gramene" id="TuG1812G0500002828.01.T02">
    <property type="protein sequence ID" value="TuG1812G0500002828.01.T02"/>
    <property type="gene ID" value="TuG1812G0500002828.01"/>
</dbReference>
<evidence type="ECO:0000313" key="2">
    <source>
        <dbReference type="EnsemblPlants" id="TuG1812G0500002828.01.T02"/>
    </source>
</evidence>
<keyword evidence="3" id="KW-1185">Reference proteome</keyword>
<reference evidence="2" key="2">
    <citation type="submission" date="2018-03" db="EMBL/GenBank/DDBJ databases">
        <title>The Triticum urartu genome reveals the dynamic nature of wheat genome evolution.</title>
        <authorList>
            <person name="Ling H."/>
            <person name="Ma B."/>
            <person name="Shi X."/>
            <person name="Liu H."/>
            <person name="Dong L."/>
            <person name="Sun H."/>
            <person name="Cao Y."/>
            <person name="Gao Q."/>
            <person name="Zheng S."/>
            <person name="Li Y."/>
            <person name="Yu Y."/>
            <person name="Du H."/>
            <person name="Qi M."/>
            <person name="Li Y."/>
            <person name="Yu H."/>
            <person name="Cui Y."/>
            <person name="Wang N."/>
            <person name="Chen C."/>
            <person name="Wu H."/>
            <person name="Zhao Y."/>
            <person name="Zhang J."/>
            <person name="Li Y."/>
            <person name="Zhou W."/>
            <person name="Zhang B."/>
            <person name="Hu W."/>
            <person name="Eijk M."/>
            <person name="Tang J."/>
            <person name="Witsenboer H."/>
            <person name="Zhao S."/>
            <person name="Li Z."/>
            <person name="Zhang A."/>
            <person name="Wang D."/>
            <person name="Liang C."/>
        </authorList>
    </citation>
    <scope>NUCLEOTIDE SEQUENCE [LARGE SCALE GENOMIC DNA]</scope>
    <source>
        <strain evidence="2">cv. G1812</strain>
    </source>
</reference>
<sequence>MISWRSSAGAQATLKCWGSHFGLLNFPISAGGHVHAGAREDAVGDTGGVPTTTTSPTGAYRSTSWCTCH</sequence>
<reference evidence="3" key="1">
    <citation type="journal article" date="2013" name="Nature">
        <title>Draft genome of the wheat A-genome progenitor Triticum urartu.</title>
        <authorList>
            <person name="Ling H.Q."/>
            <person name="Zhao S."/>
            <person name="Liu D."/>
            <person name="Wang J."/>
            <person name="Sun H."/>
            <person name="Zhang C."/>
            <person name="Fan H."/>
            <person name="Li D."/>
            <person name="Dong L."/>
            <person name="Tao Y."/>
            <person name="Gao C."/>
            <person name="Wu H."/>
            <person name="Li Y."/>
            <person name="Cui Y."/>
            <person name="Guo X."/>
            <person name="Zheng S."/>
            <person name="Wang B."/>
            <person name="Yu K."/>
            <person name="Liang Q."/>
            <person name="Yang W."/>
            <person name="Lou X."/>
            <person name="Chen J."/>
            <person name="Feng M."/>
            <person name="Jian J."/>
            <person name="Zhang X."/>
            <person name="Luo G."/>
            <person name="Jiang Y."/>
            <person name="Liu J."/>
            <person name="Wang Z."/>
            <person name="Sha Y."/>
            <person name="Zhang B."/>
            <person name="Wu H."/>
            <person name="Tang D."/>
            <person name="Shen Q."/>
            <person name="Xue P."/>
            <person name="Zou S."/>
            <person name="Wang X."/>
            <person name="Liu X."/>
            <person name="Wang F."/>
            <person name="Yang Y."/>
            <person name="An X."/>
            <person name="Dong Z."/>
            <person name="Zhang K."/>
            <person name="Zhang X."/>
            <person name="Luo M.C."/>
            <person name="Dvorak J."/>
            <person name="Tong Y."/>
            <person name="Wang J."/>
            <person name="Yang H."/>
            <person name="Li Z."/>
            <person name="Wang D."/>
            <person name="Zhang A."/>
            <person name="Wang J."/>
        </authorList>
    </citation>
    <scope>NUCLEOTIDE SEQUENCE</scope>
    <source>
        <strain evidence="3">cv. G1812</strain>
    </source>
</reference>
<name>A0A8R7QG12_TRIUA</name>
<dbReference type="AlphaFoldDB" id="A0A8R7QG12"/>
<evidence type="ECO:0000313" key="3">
    <source>
        <dbReference type="Proteomes" id="UP000015106"/>
    </source>
</evidence>
<proteinExistence type="predicted"/>
<reference evidence="2" key="3">
    <citation type="submission" date="2022-06" db="UniProtKB">
        <authorList>
            <consortium name="EnsemblPlants"/>
        </authorList>
    </citation>
    <scope>IDENTIFICATION</scope>
</reference>
<dbReference type="Proteomes" id="UP000015106">
    <property type="component" value="Chromosome 5"/>
</dbReference>
<feature type="compositionally biased region" description="Polar residues" evidence="1">
    <location>
        <begin position="60"/>
        <end position="69"/>
    </location>
</feature>
<feature type="compositionally biased region" description="Low complexity" evidence="1">
    <location>
        <begin position="48"/>
        <end position="59"/>
    </location>
</feature>
<protein>
    <submittedName>
        <fullName evidence="2">Uncharacterized protein</fullName>
    </submittedName>
</protein>
<feature type="region of interest" description="Disordered" evidence="1">
    <location>
        <begin position="39"/>
        <end position="69"/>
    </location>
</feature>